<dbReference type="InterPro" id="IPR002937">
    <property type="entry name" value="Amino_oxidase"/>
</dbReference>
<organism evidence="8 10">
    <name type="scientific">Methylobacterium phyllosphaerae</name>
    <dbReference type="NCBI Taxonomy" id="418223"/>
    <lineage>
        <taxon>Bacteria</taxon>
        <taxon>Pseudomonadati</taxon>
        <taxon>Pseudomonadota</taxon>
        <taxon>Alphaproteobacteria</taxon>
        <taxon>Hyphomicrobiales</taxon>
        <taxon>Methylobacteriaceae</taxon>
        <taxon>Methylobacterium</taxon>
    </lineage>
</organism>
<evidence type="ECO:0000313" key="8">
    <source>
        <dbReference type="EMBL" id="SFG68226.1"/>
    </source>
</evidence>
<dbReference type="InterPro" id="IPR014105">
    <property type="entry name" value="Carotenoid/retinoid_OxRdtase"/>
</dbReference>
<comment type="pathway">
    <text evidence="1 5">Carotenoid biosynthesis.</text>
</comment>
<gene>
    <name evidence="7" type="ORF">MCBMB27_02263</name>
    <name evidence="8" type="ORF">SAMN05192567_106212</name>
</gene>
<evidence type="ECO:0000256" key="4">
    <source>
        <dbReference type="ARBA" id="ARBA00023002"/>
    </source>
</evidence>
<evidence type="ECO:0000259" key="6">
    <source>
        <dbReference type="Pfam" id="PF01593"/>
    </source>
</evidence>
<dbReference type="EMBL" id="FOPK01000006">
    <property type="protein sequence ID" value="SFG68226.1"/>
    <property type="molecule type" value="Genomic_DNA"/>
</dbReference>
<evidence type="ECO:0000256" key="5">
    <source>
        <dbReference type="RuleBase" id="RU362075"/>
    </source>
</evidence>
<evidence type="ECO:0000256" key="1">
    <source>
        <dbReference type="ARBA" id="ARBA00004829"/>
    </source>
</evidence>
<proteinExistence type="inferred from homology"/>
<dbReference type="PANTHER" id="PTHR43734:SF7">
    <property type="entry name" value="4,4'-DIAPONEUROSPORENE OXYGENASE"/>
    <property type="match status" value="1"/>
</dbReference>
<dbReference type="NCBIfam" id="TIGR02734">
    <property type="entry name" value="crtI_fam"/>
    <property type="match status" value="1"/>
</dbReference>
<dbReference type="RefSeq" id="WP_075380399.1">
    <property type="nucleotide sequence ID" value="NZ_CP015367.1"/>
</dbReference>
<evidence type="ECO:0000256" key="2">
    <source>
        <dbReference type="ARBA" id="ARBA00006046"/>
    </source>
</evidence>
<comment type="similarity">
    <text evidence="2 5">Belongs to the carotenoid/retinoid oxidoreductase family.</text>
</comment>
<reference evidence="7 9" key="1">
    <citation type="submission" date="2016-04" db="EMBL/GenBank/DDBJ databases">
        <title>Complete genome sequencing and analysis of CBMB27, Methylobacterium phyllosphaerae isolated from leaf tissues of rice (Oryza sativa L.).</title>
        <authorList>
            <person name="Lee Y."/>
            <person name="Hwangbo K."/>
            <person name="Chung H."/>
            <person name="Yoo J."/>
            <person name="Kim K.Y."/>
            <person name="Sa T.M."/>
            <person name="Um Y."/>
            <person name="Madhaiyan M."/>
        </authorList>
    </citation>
    <scope>NUCLEOTIDE SEQUENCE [LARGE SCALE GENOMIC DNA]</scope>
    <source>
        <strain evidence="7 9">CBMB27</strain>
    </source>
</reference>
<accession>A0AAE8HQE7</accession>
<reference evidence="8 10" key="2">
    <citation type="submission" date="2016-10" db="EMBL/GenBank/DDBJ databases">
        <authorList>
            <person name="Varghese N."/>
            <person name="Submissions S."/>
        </authorList>
    </citation>
    <scope>NUCLEOTIDE SEQUENCE [LARGE SCALE GENOMIC DNA]</scope>
    <source>
        <strain evidence="8 10">CBMB27</strain>
    </source>
</reference>
<dbReference type="Gene3D" id="3.50.50.60">
    <property type="entry name" value="FAD/NAD(P)-binding domain"/>
    <property type="match status" value="2"/>
</dbReference>
<protein>
    <submittedName>
        <fullName evidence="8">1-hydroxycarotenoid 3,4-desaturase</fullName>
    </submittedName>
    <submittedName>
        <fullName evidence="7">Hydroxyneurosporene desaturase</fullName>
        <ecNumber evidence="7">1.3.99.27</ecNumber>
    </submittedName>
</protein>
<evidence type="ECO:0000256" key="3">
    <source>
        <dbReference type="ARBA" id="ARBA00022746"/>
    </source>
</evidence>
<dbReference type="EC" id="1.3.99.27" evidence="7"/>
<dbReference type="AlphaFoldDB" id="A0AAE8HQE7"/>
<dbReference type="InterPro" id="IPR036188">
    <property type="entry name" value="FAD/NAD-bd_sf"/>
</dbReference>
<dbReference type="Proteomes" id="UP000185487">
    <property type="component" value="Chromosome"/>
</dbReference>
<evidence type="ECO:0000313" key="9">
    <source>
        <dbReference type="Proteomes" id="UP000185487"/>
    </source>
</evidence>
<name>A0AAE8HQE7_9HYPH</name>
<feature type="domain" description="Amine oxidase" evidence="6">
    <location>
        <begin position="13"/>
        <end position="490"/>
    </location>
</feature>
<dbReference type="PANTHER" id="PTHR43734">
    <property type="entry name" value="PHYTOENE DESATURASE"/>
    <property type="match status" value="1"/>
</dbReference>
<dbReference type="Pfam" id="PF01593">
    <property type="entry name" value="Amino_oxidase"/>
    <property type="match status" value="1"/>
</dbReference>
<evidence type="ECO:0000313" key="7">
    <source>
        <dbReference type="EMBL" id="APT31554.1"/>
    </source>
</evidence>
<dbReference type="PRINTS" id="PR00411">
    <property type="entry name" value="PNDRDTASEI"/>
</dbReference>
<dbReference type="EMBL" id="CP015367">
    <property type="protein sequence ID" value="APT31554.1"/>
    <property type="molecule type" value="Genomic_DNA"/>
</dbReference>
<dbReference type="SUPFAM" id="SSF51905">
    <property type="entry name" value="FAD/NAD(P)-binding domain"/>
    <property type="match status" value="1"/>
</dbReference>
<dbReference type="GO" id="GO:0016491">
    <property type="term" value="F:oxidoreductase activity"/>
    <property type="evidence" value="ECO:0007669"/>
    <property type="project" value="UniProtKB-KW"/>
</dbReference>
<keyword evidence="3 5" id="KW-0125">Carotenoid biosynthesis</keyword>
<dbReference type="KEGG" id="mphy:MCBMB27_02263"/>
<keyword evidence="4 5" id="KW-0560">Oxidoreductase</keyword>
<sequence>MAQERVVVIGAGIGGLAAAVRLAHAGFHTTVLERAQQPGGKMRAIPVGDRAIEAGPTVFTMRWVFEELFAECGAELGDRVSLAPARLLARHAWSRDERLDLFADIEASADAVAAFAGRREADGYRRFCARSAEVYRTLEGPFIREGRTGPAGLAQRVGLSGLGDLWRIQPFTTLQSALGSYFRDPRLLQLFGRYATYCGASPYTAPATLMLVAHVEQAGIWTVSGGLSGLARAVADLAEERGAAFRYAAEAERILTAGGRVVGVRLADGTTVPADRVVCNADCAAVGAGLFGPEAAVAGERLAPGERSLSAVTFCAEAVPSGFPLAHHTVFFSRDYRAEFDTILRDRRLPDDPTVYVCAQDRDAVGTAPQGPERLLMLVNAPADGRERPLTPSETQRCETTLIRRLEACGLTLTFASSAVTTTPRDFDALFPGTGGALYGRAAQGWATTFKRAGARTALPGLYLAGGSIHPGPGVPMAAQSGRLAAAAILEDRDSMARSRGAATRGGTSMR</sequence>
<dbReference type="Proteomes" id="UP000199140">
    <property type="component" value="Unassembled WGS sequence"/>
</dbReference>
<dbReference type="InterPro" id="IPR054841">
    <property type="entry name" value="carotdesatCrtD"/>
</dbReference>
<evidence type="ECO:0000313" key="10">
    <source>
        <dbReference type="Proteomes" id="UP000199140"/>
    </source>
</evidence>
<dbReference type="GO" id="GO:0016117">
    <property type="term" value="P:carotenoid biosynthetic process"/>
    <property type="evidence" value="ECO:0007669"/>
    <property type="project" value="UniProtKB-KW"/>
</dbReference>
<dbReference type="NCBIfam" id="NF045637">
    <property type="entry name" value="carotdesatCrtDProt"/>
    <property type="match status" value="1"/>
</dbReference>
<keyword evidence="9" id="KW-1185">Reference proteome</keyword>